<evidence type="ECO:0000313" key="1">
    <source>
        <dbReference type="EMBL" id="GEM03691.1"/>
    </source>
</evidence>
<accession>A0A1I6PQQ8</accession>
<reference evidence="2 3" key="1">
    <citation type="submission" date="2016-10" db="EMBL/GenBank/DDBJ databases">
        <authorList>
            <person name="de Groot N.N."/>
        </authorList>
    </citation>
    <scope>NUCLEOTIDE SEQUENCE [LARGE SCALE GENOMIC DNA]</scope>
    <source>
        <strain evidence="2 3">DSM 17074</strain>
    </source>
</reference>
<keyword evidence="4" id="KW-1185">Reference proteome</keyword>
<dbReference type="EMBL" id="BJWJ01000005">
    <property type="protein sequence ID" value="GEM03691.1"/>
    <property type="molecule type" value="Genomic_DNA"/>
</dbReference>
<dbReference type="Proteomes" id="UP000199139">
    <property type="component" value="Unassembled WGS sequence"/>
</dbReference>
<sequence>MSKILKPLILKRFHELSTDEIKHFALMHNLPETAKHAKDILAFIRPLDPFKQDNLVYLFSYLRTILPAHEVTYIHQSLIDLIESYHLIELFD</sequence>
<dbReference type="InterPro" id="IPR020277">
    <property type="entry name" value="DUF2624"/>
</dbReference>
<reference evidence="1 4" key="2">
    <citation type="submission" date="2019-07" db="EMBL/GenBank/DDBJ databases">
        <title>Whole genome shotgun sequence of Halolactibacillus miurensis NBRC 100873.</title>
        <authorList>
            <person name="Hosoyama A."/>
            <person name="Uohara A."/>
            <person name="Ohji S."/>
            <person name="Ichikawa N."/>
        </authorList>
    </citation>
    <scope>NUCLEOTIDE SEQUENCE [LARGE SCALE GENOMIC DNA]</scope>
    <source>
        <strain evidence="1 4">NBRC 100873</strain>
    </source>
</reference>
<evidence type="ECO:0000313" key="3">
    <source>
        <dbReference type="Proteomes" id="UP000199139"/>
    </source>
</evidence>
<proteinExistence type="predicted"/>
<dbReference type="EMBL" id="FPAI01000002">
    <property type="protein sequence ID" value="SFS42524.1"/>
    <property type="molecule type" value="Genomic_DNA"/>
</dbReference>
<dbReference type="AlphaFoldDB" id="A0A1I6PQQ8"/>
<gene>
    <name evidence="1" type="ORF">HMI01_06790</name>
    <name evidence="2" type="ORF">SAMN05421668_102139</name>
</gene>
<name>A0A1I6PQQ8_9BACI</name>
<organism evidence="2 3">
    <name type="scientific">Halolactibacillus miurensis</name>
    <dbReference type="NCBI Taxonomy" id="306541"/>
    <lineage>
        <taxon>Bacteria</taxon>
        <taxon>Bacillati</taxon>
        <taxon>Bacillota</taxon>
        <taxon>Bacilli</taxon>
        <taxon>Bacillales</taxon>
        <taxon>Bacillaceae</taxon>
        <taxon>Halolactibacillus</taxon>
    </lineage>
</organism>
<dbReference type="Proteomes" id="UP000321773">
    <property type="component" value="Unassembled WGS sequence"/>
</dbReference>
<dbReference type="Pfam" id="PF11116">
    <property type="entry name" value="DUF2624"/>
    <property type="match status" value="1"/>
</dbReference>
<evidence type="ECO:0000313" key="2">
    <source>
        <dbReference type="EMBL" id="SFS42524.1"/>
    </source>
</evidence>
<protein>
    <submittedName>
        <fullName evidence="2">Uncharacterized protein</fullName>
    </submittedName>
</protein>
<dbReference type="RefSeq" id="WP_062319132.1">
    <property type="nucleotide sequence ID" value="NZ_BJWJ01000005.1"/>
</dbReference>
<dbReference type="OrthoDB" id="9943953at2"/>
<evidence type="ECO:0000313" key="4">
    <source>
        <dbReference type="Proteomes" id="UP000321773"/>
    </source>
</evidence>